<dbReference type="Gene3D" id="2.170.130.10">
    <property type="entry name" value="TonB-dependent receptor, plug domain"/>
    <property type="match status" value="1"/>
</dbReference>
<keyword evidence="6 8" id="KW-0472">Membrane</keyword>
<evidence type="ECO:0000256" key="5">
    <source>
        <dbReference type="ARBA" id="ARBA00023077"/>
    </source>
</evidence>
<dbReference type="InterPro" id="IPR000531">
    <property type="entry name" value="Beta-barrel_TonB"/>
</dbReference>
<evidence type="ECO:0000259" key="11">
    <source>
        <dbReference type="Pfam" id="PF00593"/>
    </source>
</evidence>
<evidence type="ECO:0000259" key="12">
    <source>
        <dbReference type="Pfam" id="PF07715"/>
    </source>
</evidence>
<dbReference type="Pfam" id="PF13715">
    <property type="entry name" value="CarbopepD_reg_2"/>
    <property type="match status" value="1"/>
</dbReference>
<sequence length="1033" mass="111701">MKQTLLLWLFVAISVMPALAQTRTISGKVTDAKDGSPIPGVTVIVKGTTTGTVTGAGGNFSLSADQNARTLIVSFVGYETQQVNLDGGTTYNIGLKEDPKSLEEVIVTAQNISRDKRSLGYAFESVKGDELAQRSEPNVLNTLNGKLAGVTITGSSGAPGASTNINIRGITSFTGSNQPLIVVDGIIFSNDLDATENTLFGSQPANRLADISPENIESVSVLKGPAAAALYGSRASAGALVITTKSGKELKGKSEVTFTSSVSFQNVSGLPKFQNQYGQGANNDFNNTSSNSWGPAFGTIDSVTTVQGVRVPYRAYPNNVKDFFKTGSIIQNGLNFSSGTAENNISLSLSSTFQNGIIPESKFDRNSVQIGGVKTLNNGVKLMTSVTYVRSSQRGVPQGNGGSAFGQLTRIPRSYDLTGMPYQDENGKSIFYNLTQNHPLWSTEHEKLQGSTDRVFGYFTAGYNIMKWLNVSYRVTADVYNDRRRFYNEIGSVRNPTGATVRDNFFRSELNGDLMIKANKSNLFTEGLDLNVLLGQNINQRDYQNVTLYGEELTIPNFENPSNASIFSQSGETVRKQRLIGYYGQLSFGYKNYLFLELTGRMDQSSTLPSDKNKYFYPSAALSFVPTDAFHIESNVLSYLKLRANAAKVGRDAPPYRLQTYFVGATFGNNLASITYPISVGGSSIPGFLTNTRIGSPALSPEFVTSYEGGFNIGLFQNRVSLDATYFYTRSSKQIFDVAVSNASGFDTRTTNVGLMTNKGIELVLNATPLKIGAFQWDVSANFTRIRNNVKEIAPGIDNAPLEGNAFIGINPSIAVNHAYGVIIGTKNARNDAGELLINPSTGLFVPGIAGEVIADPNPDWQAGLTNTFRYKGFSLSFLIDTRQGGDIYSFSMTDLKNNGSLEITAKDRDKPRILPGVIQTGDGKYIKNNIQISAQSYWGALGGLASEGAVYDATVWRLREVAFNYSLPSSVLRRTPFGAASIGLSAHNLFFYAPHYPADPEINTQGAGNIRGLDLNGAPNTRNYGANLRVTF</sequence>
<dbReference type="NCBIfam" id="TIGR04056">
    <property type="entry name" value="OMP_RagA_SusC"/>
    <property type="match status" value="1"/>
</dbReference>
<dbReference type="InterPro" id="IPR039426">
    <property type="entry name" value="TonB-dep_rcpt-like"/>
</dbReference>
<gene>
    <name evidence="13" type="ORF">GO493_01205</name>
</gene>
<feature type="chain" id="PRO_5029556364" evidence="10">
    <location>
        <begin position="21"/>
        <end position="1033"/>
    </location>
</feature>
<keyword evidence="3 8" id="KW-1134">Transmembrane beta strand</keyword>
<keyword evidence="4 8" id="KW-0812">Transmembrane</keyword>
<evidence type="ECO:0000256" key="4">
    <source>
        <dbReference type="ARBA" id="ARBA00022692"/>
    </source>
</evidence>
<keyword evidence="14" id="KW-1185">Reference proteome</keyword>
<dbReference type="RefSeq" id="WP_157304240.1">
    <property type="nucleotide sequence ID" value="NZ_WRXN01000001.1"/>
</dbReference>
<protein>
    <submittedName>
        <fullName evidence="13">SusC/RagA family TonB-linked outer membrane protein</fullName>
    </submittedName>
</protein>
<evidence type="ECO:0000256" key="1">
    <source>
        <dbReference type="ARBA" id="ARBA00004571"/>
    </source>
</evidence>
<keyword evidence="5 9" id="KW-0798">TonB box</keyword>
<name>A0A7K1TXM6_9BACT</name>
<comment type="subcellular location">
    <subcellularLocation>
        <location evidence="1 8">Cell outer membrane</location>
        <topology evidence="1 8">Multi-pass membrane protein</topology>
    </subcellularLocation>
</comment>
<organism evidence="13 14">
    <name type="scientific">Chitinophaga tropicalis</name>
    <dbReference type="NCBI Taxonomy" id="2683588"/>
    <lineage>
        <taxon>Bacteria</taxon>
        <taxon>Pseudomonadati</taxon>
        <taxon>Bacteroidota</taxon>
        <taxon>Chitinophagia</taxon>
        <taxon>Chitinophagales</taxon>
        <taxon>Chitinophagaceae</taxon>
        <taxon>Chitinophaga</taxon>
    </lineage>
</organism>
<evidence type="ECO:0000256" key="10">
    <source>
        <dbReference type="SAM" id="SignalP"/>
    </source>
</evidence>
<dbReference type="InterPro" id="IPR008969">
    <property type="entry name" value="CarboxyPept-like_regulatory"/>
</dbReference>
<dbReference type="SUPFAM" id="SSF49464">
    <property type="entry name" value="Carboxypeptidase regulatory domain-like"/>
    <property type="match status" value="1"/>
</dbReference>
<evidence type="ECO:0000256" key="2">
    <source>
        <dbReference type="ARBA" id="ARBA00022448"/>
    </source>
</evidence>
<dbReference type="InterPro" id="IPR023997">
    <property type="entry name" value="TonB-dep_OMP_SusC/RagA_CS"/>
</dbReference>
<comment type="caution">
    <text evidence="13">The sequence shown here is derived from an EMBL/GenBank/DDBJ whole genome shotgun (WGS) entry which is preliminary data.</text>
</comment>
<dbReference type="PROSITE" id="PS52016">
    <property type="entry name" value="TONB_DEPENDENT_REC_3"/>
    <property type="match status" value="1"/>
</dbReference>
<dbReference type="InterPro" id="IPR023996">
    <property type="entry name" value="TonB-dep_OMP_SusC/RagA"/>
</dbReference>
<dbReference type="Gene3D" id="2.60.40.1120">
    <property type="entry name" value="Carboxypeptidase-like, regulatory domain"/>
    <property type="match status" value="1"/>
</dbReference>
<feature type="domain" description="TonB-dependent receptor-like beta-barrel" evidence="11">
    <location>
        <begin position="422"/>
        <end position="815"/>
    </location>
</feature>
<evidence type="ECO:0000256" key="9">
    <source>
        <dbReference type="RuleBase" id="RU003357"/>
    </source>
</evidence>
<dbReference type="Pfam" id="PF00593">
    <property type="entry name" value="TonB_dep_Rec_b-barrel"/>
    <property type="match status" value="1"/>
</dbReference>
<accession>A0A7K1TXM6</accession>
<keyword evidence="2 8" id="KW-0813">Transport</keyword>
<dbReference type="GO" id="GO:0009279">
    <property type="term" value="C:cell outer membrane"/>
    <property type="evidence" value="ECO:0007669"/>
    <property type="project" value="UniProtKB-SubCell"/>
</dbReference>
<dbReference type="Proteomes" id="UP000461730">
    <property type="component" value="Unassembled WGS sequence"/>
</dbReference>
<dbReference type="InterPro" id="IPR036942">
    <property type="entry name" value="Beta-barrel_TonB_sf"/>
</dbReference>
<comment type="similarity">
    <text evidence="8 9">Belongs to the TonB-dependent receptor family.</text>
</comment>
<dbReference type="SUPFAM" id="SSF56935">
    <property type="entry name" value="Porins"/>
    <property type="match status" value="1"/>
</dbReference>
<dbReference type="InterPro" id="IPR037066">
    <property type="entry name" value="Plug_dom_sf"/>
</dbReference>
<evidence type="ECO:0000313" key="14">
    <source>
        <dbReference type="Proteomes" id="UP000461730"/>
    </source>
</evidence>
<keyword evidence="10" id="KW-0732">Signal</keyword>
<keyword evidence="7 8" id="KW-0998">Cell outer membrane</keyword>
<dbReference type="EMBL" id="WRXN01000001">
    <property type="protein sequence ID" value="MVT06861.1"/>
    <property type="molecule type" value="Genomic_DNA"/>
</dbReference>
<reference evidence="13 14" key="1">
    <citation type="submission" date="2019-12" db="EMBL/GenBank/DDBJ databases">
        <title>Chitinophaga sp. strain ysch24 (GDMCC 1.1355), whole genome shotgun sequence.</title>
        <authorList>
            <person name="Zhang X."/>
        </authorList>
    </citation>
    <scope>NUCLEOTIDE SEQUENCE [LARGE SCALE GENOMIC DNA]</scope>
    <source>
        <strain evidence="14">ysch24</strain>
    </source>
</reference>
<proteinExistence type="inferred from homology"/>
<feature type="signal peptide" evidence="10">
    <location>
        <begin position="1"/>
        <end position="20"/>
    </location>
</feature>
<dbReference type="NCBIfam" id="TIGR04057">
    <property type="entry name" value="SusC_RagA_signa"/>
    <property type="match status" value="1"/>
</dbReference>
<dbReference type="AlphaFoldDB" id="A0A7K1TXM6"/>
<evidence type="ECO:0000256" key="7">
    <source>
        <dbReference type="ARBA" id="ARBA00023237"/>
    </source>
</evidence>
<dbReference type="Gene3D" id="2.40.170.20">
    <property type="entry name" value="TonB-dependent receptor, beta-barrel domain"/>
    <property type="match status" value="1"/>
</dbReference>
<evidence type="ECO:0000256" key="6">
    <source>
        <dbReference type="ARBA" id="ARBA00023136"/>
    </source>
</evidence>
<feature type="domain" description="TonB-dependent receptor plug" evidence="12">
    <location>
        <begin position="116"/>
        <end position="239"/>
    </location>
</feature>
<evidence type="ECO:0000313" key="13">
    <source>
        <dbReference type="EMBL" id="MVT06861.1"/>
    </source>
</evidence>
<dbReference type="InterPro" id="IPR012910">
    <property type="entry name" value="Plug_dom"/>
</dbReference>
<dbReference type="Pfam" id="PF07715">
    <property type="entry name" value="Plug"/>
    <property type="match status" value="1"/>
</dbReference>
<evidence type="ECO:0000256" key="3">
    <source>
        <dbReference type="ARBA" id="ARBA00022452"/>
    </source>
</evidence>
<evidence type="ECO:0000256" key="8">
    <source>
        <dbReference type="PROSITE-ProRule" id="PRU01360"/>
    </source>
</evidence>